<dbReference type="AlphaFoldDB" id="B2IJV2"/>
<reference evidence="3 4" key="2">
    <citation type="journal article" date="2010" name="J. Bacteriol.">
        <title>Complete genome sequence of Beijerinckia indica subsp. indica.</title>
        <authorList>
            <person name="Tamas I."/>
            <person name="Dedysh S.N."/>
            <person name="Liesack W."/>
            <person name="Stott M.B."/>
            <person name="Alam M."/>
            <person name="Murrell J.C."/>
            <person name="Dunfield P.F."/>
        </authorList>
    </citation>
    <scope>NUCLEOTIDE SEQUENCE [LARGE SCALE GENOMIC DNA]</scope>
    <source>
        <strain evidence="4">ATCC 9039 / DSM 1715 / NCIMB 8712</strain>
    </source>
</reference>
<accession>B2IJV2</accession>
<proteinExistence type="predicted"/>
<dbReference type="HOGENOM" id="CLU_074811_0_0_5"/>
<evidence type="ECO:0000256" key="1">
    <source>
        <dbReference type="ARBA" id="ARBA00022729"/>
    </source>
</evidence>
<feature type="region of interest" description="Disordered" evidence="2">
    <location>
        <begin position="250"/>
        <end position="269"/>
    </location>
</feature>
<name>B2IJV2_BEII9</name>
<sequence>MLWIGRMKRRDWLPIGAVAGLVLSVVMTGPSTADDQAREADAIVKAMSDYLASQKTIAFDFDTEIEVVTPLNQKLQFNSSGNVNISRPSNFRVQRTGGYVDAELIDDGKTVTLFGKRINKYAQLDASGSFDQVIDDLRNKYSVDLPAADFFVSNPYHVLLEDVIEGKHIGRGVIDGVECEHLAFRNSDADWQLWVRVGDKPIPCKYLITSKAVGEAPQYSIRFKNWKTDVSFAPDAFTFKPPADAQKVDLGQLPNLDEVPDSAPVGGQK</sequence>
<dbReference type="PIRSF" id="PIRSF012443">
    <property type="entry name" value="UCP012443"/>
    <property type="match status" value="1"/>
</dbReference>
<protein>
    <recommendedName>
        <fullName evidence="5">Periplasmic protein</fullName>
    </recommendedName>
</protein>
<dbReference type="InterPro" id="IPR019207">
    <property type="entry name" value="DUF2092"/>
</dbReference>
<dbReference type="Gene3D" id="2.50.20.10">
    <property type="entry name" value="Lipoprotein localisation LolA/LolB/LppX"/>
    <property type="match status" value="1"/>
</dbReference>
<dbReference type="Proteomes" id="UP000001695">
    <property type="component" value="Chromosome"/>
</dbReference>
<dbReference type="STRING" id="395963.Bind_2755"/>
<evidence type="ECO:0008006" key="5">
    <source>
        <dbReference type="Google" id="ProtNLM"/>
    </source>
</evidence>
<dbReference type="Pfam" id="PF09865">
    <property type="entry name" value="DUF2092"/>
    <property type="match status" value="1"/>
</dbReference>
<keyword evidence="1" id="KW-0732">Signal</keyword>
<keyword evidence="4" id="KW-1185">Reference proteome</keyword>
<evidence type="ECO:0000313" key="4">
    <source>
        <dbReference type="Proteomes" id="UP000001695"/>
    </source>
</evidence>
<organism evidence="3 4">
    <name type="scientific">Beijerinckia indica subsp. indica (strain ATCC 9039 / DSM 1715 / NCIMB 8712)</name>
    <dbReference type="NCBI Taxonomy" id="395963"/>
    <lineage>
        <taxon>Bacteria</taxon>
        <taxon>Pseudomonadati</taxon>
        <taxon>Pseudomonadota</taxon>
        <taxon>Alphaproteobacteria</taxon>
        <taxon>Hyphomicrobiales</taxon>
        <taxon>Beijerinckiaceae</taxon>
        <taxon>Beijerinckia</taxon>
    </lineage>
</organism>
<gene>
    <name evidence="3" type="ordered locus">Bind_2755</name>
</gene>
<evidence type="ECO:0000256" key="2">
    <source>
        <dbReference type="SAM" id="MobiDB-lite"/>
    </source>
</evidence>
<dbReference type="SUPFAM" id="SSF89392">
    <property type="entry name" value="Prokaryotic lipoproteins and lipoprotein localization factors"/>
    <property type="match status" value="1"/>
</dbReference>
<dbReference type="eggNOG" id="COG3900">
    <property type="taxonomic scope" value="Bacteria"/>
</dbReference>
<evidence type="ECO:0000313" key="3">
    <source>
        <dbReference type="EMBL" id="ACB96327.1"/>
    </source>
</evidence>
<dbReference type="KEGG" id="bid:Bind_2755"/>
<dbReference type="InterPro" id="IPR029046">
    <property type="entry name" value="LolA/LolB/LppX"/>
</dbReference>
<dbReference type="EMBL" id="CP001016">
    <property type="protein sequence ID" value="ACB96327.1"/>
    <property type="molecule type" value="Genomic_DNA"/>
</dbReference>
<reference evidence="4" key="1">
    <citation type="submission" date="2008-03" db="EMBL/GenBank/DDBJ databases">
        <title>Complete sequence of chromosome of Beijerinckia indica subsp. indica ATCC 9039.</title>
        <authorList>
            <consortium name="US DOE Joint Genome Institute"/>
            <person name="Copeland A."/>
            <person name="Lucas S."/>
            <person name="Lapidus A."/>
            <person name="Glavina del Rio T."/>
            <person name="Dalin E."/>
            <person name="Tice H."/>
            <person name="Bruce D."/>
            <person name="Goodwin L."/>
            <person name="Pitluck S."/>
            <person name="LaButti K."/>
            <person name="Schmutz J."/>
            <person name="Larimer F."/>
            <person name="Land M."/>
            <person name="Hauser L."/>
            <person name="Kyrpides N."/>
            <person name="Mikhailova N."/>
            <person name="Dunfield P.F."/>
            <person name="Dedysh S.N."/>
            <person name="Liesack W."/>
            <person name="Saw J.H."/>
            <person name="Alam M."/>
            <person name="Chen Y."/>
            <person name="Murrell J.C."/>
            <person name="Richardson P."/>
        </authorList>
    </citation>
    <scope>NUCLEOTIDE SEQUENCE [LARGE SCALE GENOMIC DNA]</scope>
    <source>
        <strain evidence="4">ATCC 9039 / DSM 1715 / NCIMB 8712</strain>
    </source>
</reference>